<reference evidence="1 2" key="1">
    <citation type="journal article" date="2013" name="ISME J.">
        <title>By their genes ye shall know them: genomic signatures of predatory bacteria.</title>
        <authorList>
            <person name="Pasternak Z."/>
            <person name="Pietrokovski S."/>
            <person name="Rotem O."/>
            <person name="Gophna U."/>
            <person name="Lurie-Weinberger M.N."/>
            <person name="Jurkevitch E."/>
        </authorList>
    </citation>
    <scope>NUCLEOTIDE SEQUENCE [LARGE SCALE GENOMIC DNA]</scope>
    <source>
        <strain evidence="1 2">JSS</strain>
    </source>
</reference>
<organism evidence="1 2">
    <name type="scientific">Pseudobdellovibrio exovorus JSS</name>
    <dbReference type="NCBI Taxonomy" id="1184267"/>
    <lineage>
        <taxon>Bacteria</taxon>
        <taxon>Pseudomonadati</taxon>
        <taxon>Bdellovibrionota</taxon>
        <taxon>Bdellovibrionia</taxon>
        <taxon>Bdellovibrionales</taxon>
        <taxon>Pseudobdellovibrionaceae</taxon>
        <taxon>Pseudobdellovibrio</taxon>
    </lineage>
</organism>
<evidence type="ECO:0000313" key="2">
    <source>
        <dbReference type="Proteomes" id="UP000012040"/>
    </source>
</evidence>
<sequence>MNLIHLRLINLGLLSFLVVFLLGFAGSQLV</sequence>
<protein>
    <submittedName>
        <fullName evidence="1">Uncharacterized protein</fullName>
    </submittedName>
</protein>
<keyword evidence="2" id="KW-1185">Reference proteome</keyword>
<evidence type="ECO:0000313" key="1">
    <source>
        <dbReference type="EMBL" id="AGH94777.1"/>
    </source>
</evidence>
<gene>
    <name evidence="1" type="ORF">A11Q_557</name>
</gene>
<accession>M4V5Y6</accession>
<proteinExistence type="predicted"/>
<dbReference type="Proteomes" id="UP000012040">
    <property type="component" value="Chromosome"/>
</dbReference>
<dbReference type="AlphaFoldDB" id="M4V5Y6"/>
<dbReference type="HOGENOM" id="CLU_3402284_0_0_7"/>
<name>M4V5Y6_9BACT</name>
<dbReference type="EMBL" id="CP003537">
    <property type="protein sequence ID" value="AGH94777.1"/>
    <property type="molecule type" value="Genomic_DNA"/>
</dbReference>
<dbReference type="KEGG" id="bex:A11Q_557"/>